<proteinExistence type="predicted"/>
<dbReference type="Proteomes" id="UP000800040">
    <property type="component" value="Unassembled WGS sequence"/>
</dbReference>
<accession>A0A6A5KGE8</accession>
<evidence type="ECO:0000313" key="1">
    <source>
        <dbReference type="EMBL" id="KAF1834706.1"/>
    </source>
</evidence>
<dbReference type="OrthoDB" id="3660474at2759"/>
<sequence>MSAPTLPKLEQHIYNAINPYRGDLQEQTILATASNITFLVKCSGGPNVEASGVSFTFVNVYDQDNSVGHRATVWLHTGPKDFKVVAGTTAVWRDTIMYDLNREVEKLVDNALEARYVVLP</sequence>
<evidence type="ECO:0000313" key="2">
    <source>
        <dbReference type="Proteomes" id="UP000800040"/>
    </source>
</evidence>
<organism evidence="1 2">
    <name type="scientific">Decorospora gaudefroyi</name>
    <dbReference type="NCBI Taxonomy" id="184978"/>
    <lineage>
        <taxon>Eukaryota</taxon>
        <taxon>Fungi</taxon>
        <taxon>Dikarya</taxon>
        <taxon>Ascomycota</taxon>
        <taxon>Pezizomycotina</taxon>
        <taxon>Dothideomycetes</taxon>
        <taxon>Pleosporomycetidae</taxon>
        <taxon>Pleosporales</taxon>
        <taxon>Pleosporineae</taxon>
        <taxon>Pleosporaceae</taxon>
        <taxon>Decorospora</taxon>
    </lineage>
</organism>
<dbReference type="EMBL" id="ML975298">
    <property type="protein sequence ID" value="KAF1834706.1"/>
    <property type="molecule type" value="Genomic_DNA"/>
</dbReference>
<dbReference type="AlphaFoldDB" id="A0A6A5KGE8"/>
<reference evidence="1" key="1">
    <citation type="submission" date="2020-01" db="EMBL/GenBank/DDBJ databases">
        <authorList>
            <consortium name="DOE Joint Genome Institute"/>
            <person name="Haridas S."/>
            <person name="Albert R."/>
            <person name="Binder M."/>
            <person name="Bloem J."/>
            <person name="Labutti K."/>
            <person name="Salamov A."/>
            <person name="Andreopoulos B."/>
            <person name="Baker S.E."/>
            <person name="Barry K."/>
            <person name="Bills G."/>
            <person name="Bluhm B.H."/>
            <person name="Cannon C."/>
            <person name="Castanera R."/>
            <person name="Culley D.E."/>
            <person name="Daum C."/>
            <person name="Ezra D."/>
            <person name="Gonzalez J.B."/>
            <person name="Henrissat B."/>
            <person name="Kuo A."/>
            <person name="Liang C."/>
            <person name="Lipzen A."/>
            <person name="Lutzoni F."/>
            <person name="Magnuson J."/>
            <person name="Mondo S."/>
            <person name="Nolan M."/>
            <person name="Ohm R."/>
            <person name="Pangilinan J."/>
            <person name="Park H.-J."/>
            <person name="Ramirez L."/>
            <person name="Alfaro M."/>
            <person name="Sun H."/>
            <person name="Tritt A."/>
            <person name="Yoshinaga Y."/>
            <person name="Zwiers L.-H."/>
            <person name="Turgeon B.G."/>
            <person name="Goodwin S.B."/>
            <person name="Spatafora J.W."/>
            <person name="Crous P.W."/>
            <person name="Grigoriev I.V."/>
        </authorList>
    </citation>
    <scope>NUCLEOTIDE SEQUENCE</scope>
    <source>
        <strain evidence="1">P77</strain>
    </source>
</reference>
<gene>
    <name evidence="1" type="ORF">BDW02DRAFT_549845</name>
</gene>
<keyword evidence="2" id="KW-1185">Reference proteome</keyword>
<protein>
    <submittedName>
        <fullName evidence="1">Uncharacterized protein</fullName>
    </submittedName>
</protein>
<name>A0A6A5KGE8_9PLEO</name>